<dbReference type="OrthoDB" id="218680at2"/>
<dbReference type="EMBL" id="CP011110">
    <property type="protein sequence ID" value="AKA25781.1"/>
    <property type="molecule type" value="Genomic_DNA"/>
</dbReference>
<evidence type="ECO:0000313" key="7">
    <source>
        <dbReference type="Proteomes" id="UP000032748"/>
    </source>
</evidence>
<dbReference type="InterPro" id="IPR012334">
    <property type="entry name" value="Pectin_lyas_fold"/>
</dbReference>
<sequence>MNKSYALIWNQATGCWNVASEGTRRRTKSSRHRVVIAAGLSLLGLLAQAPAFALPGGAHTVSGEAAMHIGNDGKQMTIDQQSNKLITQWNDFSIAGDESVIFHQPGKDSIALNRVIGTNGSDIQGRIDANGQVFLINPNGVVFGKSAQVNVGGLVASTQDISDKDFLEGSYRFSGNSGKAVSNAGQITASEGGSVALLGAQVSNSGVIQAQMGSVALAAGKDFSVNFDGNGLLNLQVNAGAVDALAQNGGLLKADGGQVLMTARSASELLKTVVSNQGVIEANTLQNKAGKIVLEGGSNGGVHVAGRLNASAQGVAGNGGVVENRGASVEVAQGTQVNTQADQGTTGTWKISSNEVSVAKAEHSSNAPTLHADTLARNLATTNVELNSDSNLSVNQSVAWNSANTLGLKAKNGDVHINAALNATGSDAALKISASRGISLNDNVALTGTGARLELNSTQGHSLKDGKAVTLSGKGAGFSANGQAYHVVQNLEQLRGIESDMNGRYVLGNQIAGQGRFKTIGDGNSFSGTLDGLGNTLSDLSIYGTSGYVGLFGVNQGQIGNLNLERISASGTSSTHYNTQVGTLAGVNTGSIRNVKAKDVTVTGASHLNALGGLVALNLHGNIDNASVSGKVIGNQYTYVMGGLVGENVSNVDGVAKISNSHVDASLEGQMQDAPYGAGGLVGMNRDGIIDNASSTGLIKLAGSNLSIGGLVGKNTGRIANSRSIVHVAGGSLSRVGGLVGFNDQGSISDSRAAGQVTGNGTEAIGGLVGKNRNGTIANSVASGHVTDQKSRSIGGLIGHNQDSKISNVLATGMVKGGDNANIGGLIGYSDKSSIKNASSTSVLVTGGNGSSIGGLIGHSQDSEIANATASPTVAGGSNSRIGGLVGHSQNNKIANATVSTTVVGGNNSQVGGLVGANEQGSISDSHASGQVTGQGANAIGGLIGRSAYSTISNSSANNTVSDLNSSYVGGLIGHNWGGRLANVSTSGSVKGGSNANIGGLVGFSGDTVIANASTTSLSITGGNNAFVGGLIGFSRNTDIADASVSATVTGGNNSEVGGLVGSLQGRVNNASATGSVKGGDYSKVGGLVGTNGGQISNSRATSNVSGGYAARLGGLVGLNVGNVRLSSAGGKIDYSPLLSQKYGGLIGLNFGSQSLNSVFGEATKVPMIGQF</sequence>
<gene>
    <name evidence="6" type="ORF">PCL1606_43340</name>
</gene>
<dbReference type="Gene3D" id="2.160.20.110">
    <property type="match status" value="4"/>
</dbReference>
<dbReference type="PANTHER" id="PTHR12338:SF8">
    <property type="entry name" value="HEME_HEMOPEXIN-BINDING PROTEIN"/>
    <property type="match status" value="1"/>
</dbReference>
<feature type="domain" description="Filamentous haemagglutinin FhaB/tRNA nuclease CdiA-like TPS" evidence="5">
    <location>
        <begin position="51"/>
        <end position="165"/>
    </location>
</feature>
<dbReference type="SMART" id="SM00912">
    <property type="entry name" value="Haemagg_act"/>
    <property type="match status" value="1"/>
</dbReference>
<dbReference type="Pfam" id="PF07581">
    <property type="entry name" value="Glug"/>
    <property type="match status" value="8"/>
</dbReference>
<dbReference type="InterPro" id="IPR050909">
    <property type="entry name" value="Bact_Autotransporter_VF"/>
</dbReference>
<evidence type="ECO:0000256" key="2">
    <source>
        <dbReference type="ARBA" id="ARBA00022525"/>
    </source>
</evidence>
<dbReference type="InterPro" id="IPR024973">
    <property type="entry name" value="ESPR"/>
</dbReference>
<keyword evidence="2" id="KW-0964">Secreted</keyword>
<dbReference type="GO" id="GO:0005576">
    <property type="term" value="C:extracellular region"/>
    <property type="evidence" value="ECO:0007669"/>
    <property type="project" value="UniProtKB-SubCell"/>
</dbReference>
<keyword evidence="4" id="KW-0472">Membrane</keyword>
<dbReference type="Proteomes" id="UP000032748">
    <property type="component" value="Chromosome"/>
</dbReference>
<keyword evidence="4" id="KW-0812">Transmembrane</keyword>
<evidence type="ECO:0000256" key="1">
    <source>
        <dbReference type="ARBA" id="ARBA00004613"/>
    </source>
</evidence>
<dbReference type="Gene3D" id="2.160.20.10">
    <property type="entry name" value="Single-stranded right-handed beta-helix, Pectin lyase-like"/>
    <property type="match status" value="1"/>
</dbReference>
<organism evidence="6 7">
    <name type="scientific">Pseudomonas chlororaphis</name>
    <dbReference type="NCBI Taxonomy" id="587753"/>
    <lineage>
        <taxon>Bacteria</taxon>
        <taxon>Pseudomonadati</taxon>
        <taxon>Pseudomonadota</taxon>
        <taxon>Gammaproteobacteria</taxon>
        <taxon>Pseudomonadales</taxon>
        <taxon>Pseudomonadaceae</taxon>
        <taxon>Pseudomonas</taxon>
    </lineage>
</organism>
<dbReference type="PATRIC" id="fig|587753.10.peg.4332"/>
<dbReference type="NCBIfam" id="TIGR01901">
    <property type="entry name" value="adhes_NPXG"/>
    <property type="match status" value="1"/>
</dbReference>
<dbReference type="InterPro" id="IPR011050">
    <property type="entry name" value="Pectin_lyase_fold/virulence"/>
</dbReference>
<keyword evidence="4" id="KW-1133">Transmembrane helix</keyword>
<dbReference type="PANTHER" id="PTHR12338">
    <property type="entry name" value="AUTOTRANSPORTER"/>
    <property type="match status" value="1"/>
</dbReference>
<keyword evidence="3" id="KW-0732">Signal</keyword>
<evidence type="ECO:0000256" key="3">
    <source>
        <dbReference type="ARBA" id="ARBA00022729"/>
    </source>
</evidence>
<dbReference type="Pfam" id="PF13018">
    <property type="entry name" value="ESPR"/>
    <property type="match status" value="1"/>
</dbReference>
<comment type="subcellular location">
    <subcellularLocation>
        <location evidence="1">Secreted</location>
    </subcellularLocation>
</comment>
<evidence type="ECO:0000313" key="6">
    <source>
        <dbReference type="EMBL" id="AKA25781.1"/>
    </source>
</evidence>
<dbReference type="AlphaFoldDB" id="A0A0D5Y3B9"/>
<feature type="transmembrane region" description="Helical" evidence="4">
    <location>
        <begin position="34"/>
        <end position="54"/>
    </location>
</feature>
<evidence type="ECO:0000256" key="4">
    <source>
        <dbReference type="SAM" id="Phobius"/>
    </source>
</evidence>
<reference evidence="6 7" key="1">
    <citation type="journal article" date="2015" name="Mol. Plant Microbe Interact.">
        <title>Comparative Genomic Analysis of Pseudomonas chlororaphis PCL1606 Reveals New Insight into Antifungal Compounds Involved in Biocontrol.</title>
        <authorList>
            <person name="Calderon C.E."/>
            <person name="Ramos C."/>
            <person name="de Vicente A."/>
            <person name="Cazorla F.M."/>
        </authorList>
    </citation>
    <scope>NUCLEOTIDE SEQUENCE [LARGE SCALE GENOMIC DNA]</scope>
    <source>
        <strain evidence="6 7">PCL1606</strain>
    </source>
</reference>
<evidence type="ECO:0000259" key="5">
    <source>
        <dbReference type="SMART" id="SM00912"/>
    </source>
</evidence>
<proteinExistence type="predicted"/>
<name>A0A0D5Y3B9_9PSED</name>
<dbReference type="InterPro" id="IPR008638">
    <property type="entry name" value="FhaB/CdiA-like_TPS"/>
</dbReference>
<dbReference type="InterPro" id="IPR011493">
    <property type="entry name" value="GLUG"/>
</dbReference>
<accession>A0A0D5Y3B9</accession>
<dbReference type="Pfam" id="PF05860">
    <property type="entry name" value="TPS"/>
    <property type="match status" value="1"/>
</dbReference>
<dbReference type="SUPFAM" id="SSF51126">
    <property type="entry name" value="Pectin lyase-like"/>
    <property type="match status" value="1"/>
</dbReference>
<protein>
    <submittedName>
        <fullName evidence="6">Filamentous hemagglutinin</fullName>
    </submittedName>
</protein>
<dbReference type="KEGG" id="pcz:PCL1606_43340"/>
<dbReference type="RefSeq" id="WP_045884774.1">
    <property type="nucleotide sequence ID" value="NZ_CP011110.1"/>
</dbReference>